<feature type="transmembrane region" description="Helical" evidence="5">
    <location>
        <begin position="40"/>
        <end position="60"/>
    </location>
</feature>
<feature type="transmembrane region" description="Helical" evidence="5">
    <location>
        <begin position="125"/>
        <end position="144"/>
    </location>
</feature>
<keyword evidence="4 5" id="KW-0472">Membrane</keyword>
<reference evidence="7" key="1">
    <citation type="submission" date="2016-10" db="EMBL/GenBank/DDBJ databases">
        <authorList>
            <person name="de Groot N.N."/>
        </authorList>
    </citation>
    <scope>NUCLEOTIDE SEQUENCE</scope>
</reference>
<feature type="transmembrane region" description="Helical" evidence="5">
    <location>
        <begin position="393"/>
        <end position="412"/>
    </location>
</feature>
<name>A0A1W1CNJ3_9ZZZZ</name>
<feature type="transmembrane region" description="Helical" evidence="5">
    <location>
        <begin position="72"/>
        <end position="90"/>
    </location>
</feature>
<evidence type="ECO:0000256" key="1">
    <source>
        <dbReference type="ARBA" id="ARBA00004141"/>
    </source>
</evidence>
<keyword evidence="2 5" id="KW-0812">Transmembrane</keyword>
<accession>A0A1W1CNJ3</accession>
<feature type="domain" description="O-antigen ligase-related" evidence="6">
    <location>
        <begin position="198"/>
        <end position="352"/>
    </location>
</feature>
<dbReference type="PANTHER" id="PTHR37422">
    <property type="entry name" value="TEICHURONIC ACID BIOSYNTHESIS PROTEIN TUAE"/>
    <property type="match status" value="1"/>
</dbReference>
<feature type="transmembrane region" description="Helical" evidence="5">
    <location>
        <begin position="164"/>
        <end position="182"/>
    </location>
</feature>
<evidence type="ECO:0000259" key="6">
    <source>
        <dbReference type="Pfam" id="PF04932"/>
    </source>
</evidence>
<evidence type="ECO:0000256" key="4">
    <source>
        <dbReference type="ARBA" id="ARBA00023136"/>
    </source>
</evidence>
<protein>
    <submittedName>
        <fullName evidence="7">Putative O-antigen biosynthesis protein</fullName>
    </submittedName>
</protein>
<dbReference type="EMBL" id="FPHL01000047">
    <property type="protein sequence ID" value="SFV67349.1"/>
    <property type="molecule type" value="Genomic_DNA"/>
</dbReference>
<feature type="transmembrane region" description="Helical" evidence="5">
    <location>
        <begin position="102"/>
        <end position="118"/>
    </location>
</feature>
<dbReference type="InterPro" id="IPR051533">
    <property type="entry name" value="WaaL-like"/>
</dbReference>
<evidence type="ECO:0000256" key="2">
    <source>
        <dbReference type="ARBA" id="ARBA00022692"/>
    </source>
</evidence>
<dbReference type="GO" id="GO:0016020">
    <property type="term" value="C:membrane"/>
    <property type="evidence" value="ECO:0007669"/>
    <property type="project" value="UniProtKB-SubCell"/>
</dbReference>
<dbReference type="AlphaFoldDB" id="A0A1W1CNJ3"/>
<evidence type="ECO:0000256" key="5">
    <source>
        <dbReference type="SAM" id="Phobius"/>
    </source>
</evidence>
<evidence type="ECO:0000313" key="7">
    <source>
        <dbReference type="EMBL" id="SFV67349.1"/>
    </source>
</evidence>
<feature type="transmembrane region" description="Helical" evidence="5">
    <location>
        <begin position="336"/>
        <end position="357"/>
    </location>
</feature>
<dbReference type="InterPro" id="IPR007016">
    <property type="entry name" value="O-antigen_ligase-rel_domated"/>
</dbReference>
<evidence type="ECO:0000256" key="3">
    <source>
        <dbReference type="ARBA" id="ARBA00022989"/>
    </source>
</evidence>
<comment type="subcellular location">
    <subcellularLocation>
        <location evidence="1">Membrane</location>
        <topology evidence="1">Multi-pass membrane protein</topology>
    </subcellularLocation>
</comment>
<feature type="transmembrane region" description="Helical" evidence="5">
    <location>
        <begin position="235"/>
        <end position="253"/>
    </location>
</feature>
<gene>
    <name evidence="7" type="ORF">MNB_SV-10-310</name>
</gene>
<dbReference type="Pfam" id="PF04932">
    <property type="entry name" value="Wzy_C"/>
    <property type="match status" value="1"/>
</dbReference>
<keyword evidence="3 5" id="KW-1133">Transmembrane helix</keyword>
<dbReference type="PANTHER" id="PTHR37422:SF13">
    <property type="entry name" value="LIPOPOLYSACCHARIDE BIOSYNTHESIS PROTEIN PA4999-RELATED"/>
    <property type="match status" value="1"/>
</dbReference>
<proteinExistence type="predicted"/>
<feature type="transmembrane region" description="Helical" evidence="5">
    <location>
        <begin position="369"/>
        <end position="387"/>
    </location>
</feature>
<sequence length="424" mass="49188">MNGHRSMQLKKYFVFGSKLYSDSLNIVFVLYALLLPFSKAFPLFTAPYIILFLWLMEGGLSQKTAKLKSEKVIYFLLLFFMFTVLSLLWTGNIHEGMQSLKYYFAITVVIIVFFTSVQKHFLKPILYAFLFSMFINEMISYGIYFEWWSINGKTSANPTPFMHHTIYSVFLVVTIFLLLVQLKDKSMPFKLKVFEFLFLLSSSTNLFINGGRTGQLALIFGTVSFVVIYYKKKMYLLYAAVFLTVLFFSAYRVSPNFHQRADQALTDIGKIQKGDLQNSWGWRIMMKIVSYHIIEEHLLIGVGVGDVLDEYRHALKREELKKYDATKILQHLHDQFLQVTVETGLTGLAFFLLFLFYVFRSALNIRDPLIRASLFSILVIFIFSFFTDVPLKNFTGGLFAFIVGYLLNYAALEKTALPTEKMRQ</sequence>
<organism evidence="7">
    <name type="scientific">hydrothermal vent metagenome</name>
    <dbReference type="NCBI Taxonomy" id="652676"/>
    <lineage>
        <taxon>unclassified sequences</taxon>
        <taxon>metagenomes</taxon>
        <taxon>ecological metagenomes</taxon>
    </lineage>
</organism>
<feature type="transmembrane region" description="Helical" evidence="5">
    <location>
        <begin position="12"/>
        <end position="34"/>
    </location>
</feature>